<reference evidence="12" key="2">
    <citation type="journal article" date="2007" name="Science">
        <title>Draft genome sequence of the sexually transmitted pathogen Trichomonas vaginalis.</title>
        <authorList>
            <person name="Carlton J.M."/>
            <person name="Hirt R.P."/>
            <person name="Silva J.C."/>
            <person name="Delcher A.L."/>
            <person name="Schatz M."/>
            <person name="Zhao Q."/>
            <person name="Wortman J.R."/>
            <person name="Bidwell S.L."/>
            <person name="Alsmark U.C.M."/>
            <person name="Besteiro S."/>
            <person name="Sicheritz-Ponten T."/>
            <person name="Noel C.J."/>
            <person name="Dacks J.B."/>
            <person name="Foster P.G."/>
            <person name="Simillion C."/>
            <person name="Van de Peer Y."/>
            <person name="Miranda-Saavedra D."/>
            <person name="Barton G.J."/>
            <person name="Westrop G.D."/>
            <person name="Mueller S."/>
            <person name="Dessi D."/>
            <person name="Fiori P.L."/>
            <person name="Ren Q."/>
            <person name="Paulsen I."/>
            <person name="Zhang H."/>
            <person name="Bastida-Corcuera F.D."/>
            <person name="Simoes-Barbosa A."/>
            <person name="Brown M.T."/>
            <person name="Hayes R.D."/>
            <person name="Mukherjee M."/>
            <person name="Okumura C.Y."/>
            <person name="Schneider R."/>
            <person name="Smith A.J."/>
            <person name="Vanacova S."/>
            <person name="Villalvazo M."/>
            <person name="Haas B.J."/>
            <person name="Pertea M."/>
            <person name="Feldblyum T.V."/>
            <person name="Utterback T.R."/>
            <person name="Shu C.L."/>
            <person name="Osoegawa K."/>
            <person name="de Jong P.J."/>
            <person name="Hrdy I."/>
            <person name="Horvathova L."/>
            <person name="Zubacova Z."/>
            <person name="Dolezal P."/>
            <person name="Malik S.B."/>
            <person name="Logsdon J.M. Jr."/>
            <person name="Henze K."/>
            <person name="Gupta A."/>
            <person name="Wang C.C."/>
            <person name="Dunne R.L."/>
            <person name="Upcroft J.A."/>
            <person name="Upcroft P."/>
            <person name="White O."/>
            <person name="Salzberg S.L."/>
            <person name="Tang P."/>
            <person name="Chiu C.-H."/>
            <person name="Lee Y.-S."/>
            <person name="Embley T.M."/>
            <person name="Coombs G.H."/>
            <person name="Mottram J.C."/>
            <person name="Tachezy J."/>
            <person name="Fraser-Liggett C.M."/>
            <person name="Johnson P.J."/>
        </authorList>
    </citation>
    <scope>NUCLEOTIDE SEQUENCE [LARGE SCALE GENOMIC DNA]</scope>
    <source>
        <strain evidence="12">G3</strain>
    </source>
</reference>
<dbReference type="PROSITE" id="PS00678">
    <property type="entry name" value="WD_REPEATS_1"/>
    <property type="match status" value="2"/>
</dbReference>
<dbReference type="Proteomes" id="UP000001542">
    <property type="component" value="Unassembled WGS sequence"/>
</dbReference>
<keyword evidence="4" id="KW-0963">Cytoplasm</keyword>
<keyword evidence="3" id="KW-0813">Transport</keyword>
<evidence type="ECO:0000256" key="3">
    <source>
        <dbReference type="ARBA" id="ARBA00022448"/>
    </source>
</evidence>
<dbReference type="RefSeq" id="XP_001304540.1">
    <property type="nucleotide sequence ID" value="XM_001304539.1"/>
</dbReference>
<dbReference type="GO" id="GO:0005782">
    <property type="term" value="C:peroxisomal matrix"/>
    <property type="evidence" value="ECO:0007669"/>
    <property type="project" value="UniProtKB-SubCell"/>
</dbReference>
<proteinExistence type="inferred from homology"/>
<dbReference type="GO" id="GO:0005829">
    <property type="term" value="C:cytosol"/>
    <property type="evidence" value="ECO:0007669"/>
    <property type="project" value="UniProtKB-SubCell"/>
</dbReference>
<dbReference type="PANTHER" id="PTHR46027:SF1">
    <property type="entry name" value="PEROXISOMAL TARGETING SIGNAL 2 RECEPTOR"/>
    <property type="match status" value="1"/>
</dbReference>
<feature type="repeat" description="WD" evidence="11">
    <location>
        <begin position="344"/>
        <end position="380"/>
    </location>
</feature>
<dbReference type="STRING" id="5722.A2FU15"/>
<dbReference type="VEuPathDB" id="TrichDB:TVAG_385620"/>
<dbReference type="PANTHER" id="PTHR46027">
    <property type="entry name" value="PEROXISOMAL TARGETING SIGNAL 2 RECEPTOR"/>
    <property type="match status" value="1"/>
</dbReference>
<keyword evidence="8" id="KW-0576">Peroxisome</keyword>
<protein>
    <recommendedName>
        <fullName evidence="10">Peroxin-7</fullName>
    </recommendedName>
</protein>
<dbReference type="eggNOG" id="KOG0264">
    <property type="taxonomic scope" value="Eukaryota"/>
</dbReference>
<reference evidence="12" key="1">
    <citation type="submission" date="2006-10" db="EMBL/GenBank/DDBJ databases">
        <authorList>
            <person name="Amadeo P."/>
            <person name="Zhao Q."/>
            <person name="Wortman J."/>
            <person name="Fraser-Liggett C."/>
            <person name="Carlton J."/>
        </authorList>
    </citation>
    <scope>NUCLEOTIDE SEQUENCE</scope>
    <source>
        <strain evidence="12">G3</strain>
    </source>
</reference>
<evidence type="ECO:0000256" key="5">
    <source>
        <dbReference type="ARBA" id="ARBA00022574"/>
    </source>
</evidence>
<dbReference type="InterPro" id="IPR036322">
    <property type="entry name" value="WD40_repeat_dom_sf"/>
</dbReference>
<evidence type="ECO:0000256" key="2">
    <source>
        <dbReference type="ARBA" id="ARBA00004514"/>
    </source>
</evidence>
<comment type="subcellular location">
    <subcellularLocation>
        <location evidence="2">Cytoplasm</location>
        <location evidence="2">Cytosol</location>
    </subcellularLocation>
    <subcellularLocation>
        <location evidence="1">Peroxisome matrix</location>
    </subcellularLocation>
</comment>
<evidence type="ECO:0000256" key="4">
    <source>
        <dbReference type="ARBA" id="ARBA00022490"/>
    </source>
</evidence>
<keyword evidence="7" id="KW-0653">Protein transport</keyword>
<dbReference type="SMART" id="SM00320">
    <property type="entry name" value="WD40"/>
    <property type="match status" value="3"/>
</dbReference>
<name>A2FU15_TRIV3</name>
<evidence type="ECO:0000256" key="9">
    <source>
        <dbReference type="ARBA" id="ARBA00024017"/>
    </source>
</evidence>
<dbReference type="PROSITE" id="PS50082">
    <property type="entry name" value="WD_REPEATS_2"/>
    <property type="match status" value="2"/>
</dbReference>
<dbReference type="InterPro" id="IPR019775">
    <property type="entry name" value="WD40_repeat_CS"/>
</dbReference>
<keyword evidence="6" id="KW-0677">Repeat</keyword>
<gene>
    <name evidence="12" type="ORF">TVAG_385620</name>
</gene>
<dbReference type="EMBL" id="DS114023">
    <property type="protein sequence ID" value="EAX91610.1"/>
    <property type="molecule type" value="Genomic_DNA"/>
</dbReference>
<organism evidence="12 13">
    <name type="scientific">Trichomonas vaginalis (strain ATCC PRA-98 / G3)</name>
    <dbReference type="NCBI Taxonomy" id="412133"/>
    <lineage>
        <taxon>Eukaryota</taxon>
        <taxon>Metamonada</taxon>
        <taxon>Parabasalia</taxon>
        <taxon>Trichomonadida</taxon>
        <taxon>Trichomonadidae</taxon>
        <taxon>Trichomonas</taxon>
    </lineage>
</organism>
<dbReference type="InterPro" id="IPR015943">
    <property type="entry name" value="WD40/YVTN_repeat-like_dom_sf"/>
</dbReference>
<dbReference type="SUPFAM" id="SSF50978">
    <property type="entry name" value="WD40 repeat-like"/>
    <property type="match status" value="1"/>
</dbReference>
<accession>A2FU15</accession>
<dbReference type="InterPro" id="IPR001680">
    <property type="entry name" value="WD40_rpt"/>
</dbReference>
<evidence type="ECO:0000256" key="1">
    <source>
        <dbReference type="ARBA" id="ARBA00004253"/>
    </source>
</evidence>
<dbReference type="GO" id="GO:0016558">
    <property type="term" value="P:protein import into peroxisome matrix"/>
    <property type="evidence" value="ECO:0007669"/>
    <property type="project" value="InterPro"/>
</dbReference>
<dbReference type="OrthoDB" id="273771at2759"/>
<evidence type="ECO:0000256" key="11">
    <source>
        <dbReference type="PROSITE-ProRule" id="PRU00221"/>
    </source>
</evidence>
<dbReference type="GO" id="GO:0005053">
    <property type="term" value="F:peroxisome matrix targeting signal-2 binding"/>
    <property type="evidence" value="ECO:0007669"/>
    <property type="project" value="InterPro"/>
</dbReference>
<evidence type="ECO:0000256" key="6">
    <source>
        <dbReference type="ARBA" id="ARBA00022737"/>
    </source>
</evidence>
<comment type="similarity">
    <text evidence="9">Belongs to the WD repeat peroxin-7 family.</text>
</comment>
<keyword evidence="5 11" id="KW-0853">WD repeat</keyword>
<dbReference type="InterPro" id="IPR044536">
    <property type="entry name" value="PEX7"/>
</dbReference>
<sequence length="856" mass="96721">MQKDISLWRTKAENYFGLHNEYVKNSVCQNIKSPQKIVADYLLPLSYYVDALGNCRLYSLDGAYKYNEIGSCNLNIRPTSIASSRDNLLVSTTKGVMMYTTNASLASRAQNIDDFMQMALPVQEQPKDLGEPVIRFFSCDTKVEGWANKEFSVIPYDEFKDDKSRIAKKSVDKFYEQCKKETPFKAEQTFFFDHTDVMKQINSNNPPPPPITGPVSTAVRQVSYTWRNLQAFVSIMGTNWFNWDITRQKLKNGGYGGGFQISSLDISPILRETFAVGTYGGYVKIVDLRSKQDAPELNITSDFSPVSVVKFSPIVQPLLATTSSDFSVKLWDLRIGFEKPFLVLEGHDHQVSSIQFSNHRADFLFTSSYDGSIAIWNINNQYPPHHCLTKVTPSPGAKILEMVAGYHRADSFYYSCSDGVTGVYELRPKLFRPVIPHRLTTTEDQEAEELSYFRRNQLLLSKILPKINRVFEKKEDVTPIFPLLDLAKSVPFDLENVGMSQSPLADIISHYSYYTSNAIPMQLQQIPEPQQLSDAGRANLFAKVIGSIQKKDPATLMVEKRNIILVLDAFSREQILGIVQVISLSSFEDALEVGGAYLELVTTTNKADKFLDVGYFLLYPTVYDDPTQKFIPYTEKSVDEKTRLKPIFDNTSKIKQELADLQAIIATAANDAKISNDMYKTLQRYDSFVSLFLCRTYLSLMLSMQQWSFCIIRAASIAKELAAFPIKKVLFDWIEAEVTPRFFPTVARKIADEKITDVQYAVTIAEIIVIGIGADEITPTFEENITKLIGIVKNSLEKVINGHECVKIFGKNSFEIASMIQKRIDELKHFSSTKTFQRCRSAQSLATLIANAANKA</sequence>
<dbReference type="VEuPathDB" id="TrichDB:TVAGG3_0504190"/>
<dbReference type="GO" id="GO:0005634">
    <property type="term" value="C:nucleus"/>
    <property type="evidence" value="ECO:0000318"/>
    <property type="project" value="GO_Central"/>
</dbReference>
<dbReference type="PROSITE" id="PS50294">
    <property type="entry name" value="WD_REPEATS_REGION"/>
    <property type="match status" value="1"/>
</dbReference>
<dbReference type="Pfam" id="PF00400">
    <property type="entry name" value="WD40"/>
    <property type="match status" value="1"/>
</dbReference>
<keyword evidence="13" id="KW-1185">Reference proteome</keyword>
<evidence type="ECO:0000313" key="13">
    <source>
        <dbReference type="Proteomes" id="UP000001542"/>
    </source>
</evidence>
<dbReference type="AlphaFoldDB" id="A2FU15"/>
<dbReference type="KEGG" id="tva:4749309"/>
<evidence type="ECO:0000256" key="10">
    <source>
        <dbReference type="ARBA" id="ARBA00032565"/>
    </source>
</evidence>
<evidence type="ECO:0000256" key="8">
    <source>
        <dbReference type="ARBA" id="ARBA00023140"/>
    </source>
</evidence>
<evidence type="ECO:0000256" key="7">
    <source>
        <dbReference type="ARBA" id="ARBA00022927"/>
    </source>
</evidence>
<feature type="repeat" description="WD" evidence="11">
    <location>
        <begin position="299"/>
        <end position="334"/>
    </location>
</feature>
<evidence type="ECO:0000313" key="12">
    <source>
        <dbReference type="EMBL" id="EAX91610.1"/>
    </source>
</evidence>
<dbReference type="Gene3D" id="2.130.10.10">
    <property type="entry name" value="YVTN repeat-like/Quinoprotein amine dehydrogenase"/>
    <property type="match status" value="1"/>
</dbReference>
<dbReference type="InParanoid" id="A2FU15"/>